<keyword evidence="1" id="KW-1133">Transmembrane helix</keyword>
<sequence length="250" mass="28792">MSSAVVLTKNEEENIEKCIKSLSFCEEIIVIDDNSIDKTRDLANKLGAKVYERDMDKDYSAQSNFGMERASGKWVLFIDADEFVSEKLSKEIIEVVSEERGLSGYFIKRVDTIWGKELNFGESGNSKVLRLVKKGSGKWERRVHPNFNIRGKTSTLSNLLYHYPHQSVSRFIESVNRWSTWHAIANKEEGKESSIFKIIFMPIGHFVKNFIFRLGFFDGIVGFVFAVIMSFHSFLAWGKLWMLQKGYSKV</sequence>
<feature type="transmembrane region" description="Helical" evidence="1">
    <location>
        <begin position="210"/>
        <end position="235"/>
    </location>
</feature>
<dbReference type="AlphaFoldDB" id="A0A1F8B2Q3"/>
<keyword evidence="1" id="KW-0812">Transmembrane</keyword>
<accession>A0A1F8B2Q3</accession>
<dbReference type="Gene3D" id="3.90.550.10">
    <property type="entry name" value="Spore Coat Polysaccharide Biosynthesis Protein SpsA, Chain A"/>
    <property type="match status" value="1"/>
</dbReference>
<evidence type="ECO:0000313" key="3">
    <source>
        <dbReference type="EMBL" id="OGM58281.1"/>
    </source>
</evidence>
<dbReference type="InterPro" id="IPR029044">
    <property type="entry name" value="Nucleotide-diphossugar_trans"/>
</dbReference>
<evidence type="ECO:0000256" key="1">
    <source>
        <dbReference type="SAM" id="Phobius"/>
    </source>
</evidence>
<evidence type="ECO:0000259" key="2">
    <source>
        <dbReference type="Pfam" id="PF00535"/>
    </source>
</evidence>
<dbReference type="EMBL" id="MGHC01000037">
    <property type="protein sequence ID" value="OGM58281.1"/>
    <property type="molecule type" value="Genomic_DNA"/>
</dbReference>
<dbReference type="Pfam" id="PF00535">
    <property type="entry name" value="Glycos_transf_2"/>
    <property type="match status" value="1"/>
</dbReference>
<dbReference type="CDD" id="cd02511">
    <property type="entry name" value="Beta4Glucosyltransferase"/>
    <property type="match status" value="1"/>
</dbReference>
<protein>
    <recommendedName>
        <fullName evidence="2">Glycosyltransferase 2-like domain-containing protein</fullName>
    </recommendedName>
</protein>
<dbReference type="SUPFAM" id="SSF53448">
    <property type="entry name" value="Nucleotide-diphospho-sugar transferases"/>
    <property type="match status" value="1"/>
</dbReference>
<name>A0A1F8B2Q3_9BACT</name>
<proteinExistence type="predicted"/>
<comment type="caution">
    <text evidence="3">The sequence shown here is derived from an EMBL/GenBank/DDBJ whole genome shotgun (WGS) entry which is preliminary data.</text>
</comment>
<gene>
    <name evidence="3" type="ORF">A3A75_04575</name>
</gene>
<dbReference type="STRING" id="1802516.A3A75_04575"/>
<reference evidence="3 4" key="1">
    <citation type="journal article" date="2016" name="Nat. Commun.">
        <title>Thousands of microbial genomes shed light on interconnected biogeochemical processes in an aquifer system.</title>
        <authorList>
            <person name="Anantharaman K."/>
            <person name="Brown C.T."/>
            <person name="Hug L.A."/>
            <person name="Sharon I."/>
            <person name="Castelle C.J."/>
            <person name="Probst A.J."/>
            <person name="Thomas B.C."/>
            <person name="Singh A."/>
            <person name="Wilkins M.J."/>
            <person name="Karaoz U."/>
            <person name="Brodie E.L."/>
            <person name="Williams K.H."/>
            <person name="Hubbard S.S."/>
            <person name="Banfield J.F."/>
        </authorList>
    </citation>
    <scope>NUCLEOTIDE SEQUENCE [LARGE SCALE GENOMIC DNA]</scope>
</reference>
<keyword evidence="1" id="KW-0472">Membrane</keyword>
<dbReference type="PANTHER" id="PTHR43630">
    <property type="entry name" value="POLY-BETA-1,6-N-ACETYL-D-GLUCOSAMINE SYNTHASE"/>
    <property type="match status" value="1"/>
</dbReference>
<feature type="domain" description="Glycosyltransferase 2-like" evidence="2">
    <location>
        <begin position="3"/>
        <end position="100"/>
    </location>
</feature>
<dbReference type="Proteomes" id="UP000179018">
    <property type="component" value="Unassembled WGS sequence"/>
</dbReference>
<evidence type="ECO:0000313" key="4">
    <source>
        <dbReference type="Proteomes" id="UP000179018"/>
    </source>
</evidence>
<dbReference type="InterPro" id="IPR001173">
    <property type="entry name" value="Glyco_trans_2-like"/>
</dbReference>
<organism evidence="3 4">
    <name type="scientific">Candidatus Woesebacteria bacterium RIFCSPLOWO2_01_FULL_39_10</name>
    <dbReference type="NCBI Taxonomy" id="1802516"/>
    <lineage>
        <taxon>Bacteria</taxon>
        <taxon>Candidatus Woeseibacteriota</taxon>
    </lineage>
</organism>
<dbReference type="PANTHER" id="PTHR43630:SF2">
    <property type="entry name" value="GLYCOSYLTRANSFERASE"/>
    <property type="match status" value="1"/>
</dbReference>